<accession>A0A6A6UH44</accession>
<evidence type="ECO:0000256" key="1">
    <source>
        <dbReference type="SAM" id="MobiDB-lite"/>
    </source>
</evidence>
<gene>
    <name evidence="2" type="ORF">BT63DRAFT_438554</name>
</gene>
<protein>
    <submittedName>
        <fullName evidence="2">Uncharacterized protein</fullName>
    </submittedName>
</protein>
<name>A0A6A6UH44_9PEZI</name>
<feature type="region of interest" description="Disordered" evidence="1">
    <location>
        <begin position="326"/>
        <end position="382"/>
    </location>
</feature>
<proteinExistence type="predicted"/>
<dbReference type="EMBL" id="MU004233">
    <property type="protein sequence ID" value="KAF2671006.1"/>
    <property type="molecule type" value="Genomic_DNA"/>
</dbReference>
<dbReference type="OrthoDB" id="3533623at2759"/>
<organism evidence="2 3">
    <name type="scientific">Microthyrium microscopicum</name>
    <dbReference type="NCBI Taxonomy" id="703497"/>
    <lineage>
        <taxon>Eukaryota</taxon>
        <taxon>Fungi</taxon>
        <taxon>Dikarya</taxon>
        <taxon>Ascomycota</taxon>
        <taxon>Pezizomycotina</taxon>
        <taxon>Dothideomycetes</taxon>
        <taxon>Dothideomycetes incertae sedis</taxon>
        <taxon>Microthyriales</taxon>
        <taxon>Microthyriaceae</taxon>
        <taxon>Microthyrium</taxon>
    </lineage>
</organism>
<feature type="region of interest" description="Disordered" evidence="1">
    <location>
        <begin position="57"/>
        <end position="76"/>
    </location>
</feature>
<feature type="compositionally biased region" description="Low complexity" evidence="1">
    <location>
        <begin position="352"/>
        <end position="378"/>
    </location>
</feature>
<evidence type="ECO:0000313" key="3">
    <source>
        <dbReference type="Proteomes" id="UP000799302"/>
    </source>
</evidence>
<feature type="compositionally biased region" description="Low complexity" evidence="1">
    <location>
        <begin position="57"/>
        <end position="69"/>
    </location>
</feature>
<sequence length="524" mass="57996">MSVAHSRNVSTDTTSSQTSAYQFILEHILSYPGTYGDVPLRSMYALNLQAMNRSLGSSASTSATTSPTTPAFPPQDETDVLKRSLQNCLVNQYSKSNPQKTKSLPPFFIIDFANRVFVATLHMVNFDQALTALDYLKDLEVRRHKELEHALKVIAIEPGTIGKEIDAQTLSKYVPEVANYLERLPKNIERADVLYTQLYVALRRWIMIYEMWLEPFNKASCHAMLNTLYPPAPASQVAPTSRLTVTMLNQQRNGFFNYIKAVEKGGKGCLQKLMMQGAKTGEQDGWSAVRRTLTNYLRLADTMIKDAQHIATLDVVSIIPEIAMEGEQSKRSSGKTDSGISFNGSEGRHSKNPSTSSSKSSFSNASHASFTSSSSAKSQGSTLERIARELKRMRPGRIQADEMINTKVVVMPRKLEYVPEISNSTPTSATSEGSFPRNYPSSTPITPITPINPTLPVPSLPTQQAPRSRFGALRKMKSLTALAELKHSNMSSSSLRAAEPFDAAAMKQRRQAFERSQTSNVGMF</sequence>
<feature type="compositionally biased region" description="Polar residues" evidence="1">
    <location>
        <begin position="335"/>
        <end position="344"/>
    </location>
</feature>
<dbReference type="AlphaFoldDB" id="A0A6A6UH44"/>
<reference evidence="2" key="1">
    <citation type="journal article" date="2020" name="Stud. Mycol.">
        <title>101 Dothideomycetes genomes: a test case for predicting lifestyles and emergence of pathogens.</title>
        <authorList>
            <person name="Haridas S."/>
            <person name="Albert R."/>
            <person name="Binder M."/>
            <person name="Bloem J."/>
            <person name="Labutti K."/>
            <person name="Salamov A."/>
            <person name="Andreopoulos B."/>
            <person name="Baker S."/>
            <person name="Barry K."/>
            <person name="Bills G."/>
            <person name="Bluhm B."/>
            <person name="Cannon C."/>
            <person name="Castanera R."/>
            <person name="Culley D."/>
            <person name="Daum C."/>
            <person name="Ezra D."/>
            <person name="Gonzalez J."/>
            <person name="Henrissat B."/>
            <person name="Kuo A."/>
            <person name="Liang C."/>
            <person name="Lipzen A."/>
            <person name="Lutzoni F."/>
            <person name="Magnuson J."/>
            <person name="Mondo S."/>
            <person name="Nolan M."/>
            <person name="Ohm R."/>
            <person name="Pangilinan J."/>
            <person name="Park H.-J."/>
            <person name="Ramirez L."/>
            <person name="Alfaro M."/>
            <person name="Sun H."/>
            <person name="Tritt A."/>
            <person name="Yoshinaga Y."/>
            <person name="Zwiers L.-H."/>
            <person name="Turgeon B."/>
            <person name="Goodwin S."/>
            <person name="Spatafora J."/>
            <person name="Crous P."/>
            <person name="Grigoriev I."/>
        </authorList>
    </citation>
    <scope>NUCLEOTIDE SEQUENCE</scope>
    <source>
        <strain evidence="2">CBS 115976</strain>
    </source>
</reference>
<dbReference type="Proteomes" id="UP000799302">
    <property type="component" value="Unassembled WGS sequence"/>
</dbReference>
<keyword evidence="3" id="KW-1185">Reference proteome</keyword>
<evidence type="ECO:0000313" key="2">
    <source>
        <dbReference type="EMBL" id="KAF2671006.1"/>
    </source>
</evidence>